<evidence type="ECO:0000313" key="3">
    <source>
        <dbReference type="EMBL" id="REI24777.1"/>
    </source>
</evidence>
<gene>
    <name evidence="3" type="ORF">DOS76_01525</name>
</gene>
<dbReference type="PANTHER" id="PTHR43185:SF1">
    <property type="entry name" value="FE(2+) TRANSPORTER FEOB"/>
    <property type="match status" value="1"/>
</dbReference>
<dbReference type="AlphaFoldDB" id="A0AAX1RXT3"/>
<dbReference type="InterPro" id="IPR050860">
    <property type="entry name" value="FeoB_GTPase"/>
</dbReference>
<feature type="transmembrane region" description="Helical" evidence="1">
    <location>
        <begin position="254"/>
        <end position="274"/>
    </location>
</feature>
<dbReference type="Pfam" id="PF07670">
    <property type="entry name" value="Gate"/>
    <property type="match status" value="1"/>
</dbReference>
<feature type="transmembrane region" description="Helical" evidence="1">
    <location>
        <begin position="438"/>
        <end position="457"/>
    </location>
</feature>
<dbReference type="InterPro" id="IPR011642">
    <property type="entry name" value="Gate_dom"/>
</dbReference>
<evidence type="ECO:0000313" key="4">
    <source>
        <dbReference type="Proteomes" id="UP000256337"/>
    </source>
</evidence>
<feature type="transmembrane region" description="Helical" evidence="1">
    <location>
        <begin position="396"/>
        <end position="417"/>
    </location>
</feature>
<evidence type="ECO:0000256" key="1">
    <source>
        <dbReference type="SAM" id="Phobius"/>
    </source>
</evidence>
<accession>A0AAX1RXT3</accession>
<keyword evidence="1" id="KW-0812">Transmembrane</keyword>
<feature type="domain" description="Nucleoside transporter/FeoB GTPase Gate" evidence="2">
    <location>
        <begin position="154"/>
        <end position="248"/>
    </location>
</feature>
<dbReference type="Proteomes" id="UP000256337">
    <property type="component" value="Unassembled WGS sequence"/>
</dbReference>
<dbReference type="PANTHER" id="PTHR43185">
    <property type="entry name" value="FERROUS IRON TRANSPORT PROTEIN B"/>
    <property type="match status" value="1"/>
</dbReference>
<reference evidence="3 4" key="1">
    <citation type="journal article" date="2018" name="Vet. Microbiol.">
        <title>Characterisation of Staphylococcus felis isolated from cats using whole genome sequencing.</title>
        <authorList>
            <person name="Worthing K."/>
            <person name="Pang S."/>
            <person name="Trott D.J."/>
            <person name="Abraham S."/>
            <person name="Coombs G.W."/>
            <person name="Jordan D."/>
            <person name="McIntyre L."/>
            <person name="Davies M.R."/>
            <person name="Norris J."/>
        </authorList>
    </citation>
    <scope>NUCLEOTIDE SEQUENCE [LARGE SCALE GENOMIC DNA]</scope>
    <source>
        <strain evidence="3 4">F25</strain>
    </source>
</reference>
<organism evidence="3 4">
    <name type="scientific">Staphylococcus felis</name>
    <dbReference type="NCBI Taxonomy" id="46127"/>
    <lineage>
        <taxon>Bacteria</taxon>
        <taxon>Bacillati</taxon>
        <taxon>Bacillota</taxon>
        <taxon>Bacilli</taxon>
        <taxon>Bacillales</taxon>
        <taxon>Staphylococcaceae</taxon>
        <taxon>Staphylococcus</taxon>
    </lineage>
</organism>
<feature type="transmembrane region" description="Helical" evidence="1">
    <location>
        <begin position="88"/>
        <end position="108"/>
    </location>
</feature>
<feature type="transmembrane region" description="Helical" evidence="1">
    <location>
        <begin position="148"/>
        <end position="170"/>
    </location>
</feature>
<dbReference type="GO" id="GO:0005886">
    <property type="term" value="C:plasma membrane"/>
    <property type="evidence" value="ECO:0007669"/>
    <property type="project" value="TreeGrafter"/>
</dbReference>
<name>A0AAX1RXT3_9STAP</name>
<protein>
    <submittedName>
        <fullName evidence="3">Ferrous iron transporter B</fullName>
    </submittedName>
</protein>
<keyword evidence="1" id="KW-1133">Transmembrane helix</keyword>
<sequence length="458" mass="51872">MLEVIFDVKTGDMSEIPETPHQFKLKNVKKLTNSQYRLLRQYIMKYQLDLSLQQSVSSTEDKSQRLSQCLSQFVSESLNHIPRKRETLLGWLIILVMFALPIYIAYHFSDWLQSHIAMPVLSGISKGSLFHIEWLHHIFFGDYGVMSLGTYSLVWALPVVVLISCATALIEHTHVKDYVIWSIEPSMKRIGLEAIDIVPVLEGFGCNAAAVVQADHQCHICTKERCMSLISFGSSCSYQIGATLSIMNTAHVSWLFMPYLLMVFLGGILHNYLWQSRMRSIRLVSQSEMHFYVTQPPAHIVRPLQWPSWQKLGQQITDQIKMFLYQAMPIFIGICLIVSLLSLTPLLITLSQVFTPILMLLHIPTELSPGILFSMIRKDGMLLFNVQNGQVLQSLSTIQVLALVFLSSTFTACSVTITMMIRRLGLKEGAKIVGKQMVTSLCCLIVLAMIVGVSRMFF</sequence>
<proteinExistence type="predicted"/>
<dbReference type="RefSeq" id="WP_115865806.1">
    <property type="nucleotide sequence ID" value="NZ_CAJUZR010000024.1"/>
</dbReference>
<dbReference type="EMBL" id="QKYD01000028">
    <property type="protein sequence ID" value="REI24777.1"/>
    <property type="molecule type" value="Genomic_DNA"/>
</dbReference>
<evidence type="ECO:0000259" key="2">
    <source>
        <dbReference type="Pfam" id="PF07670"/>
    </source>
</evidence>
<comment type="caution">
    <text evidence="3">The sequence shown here is derived from an EMBL/GenBank/DDBJ whole genome shotgun (WGS) entry which is preliminary data.</text>
</comment>
<feature type="transmembrane region" description="Helical" evidence="1">
    <location>
        <begin position="330"/>
        <end position="350"/>
    </location>
</feature>
<dbReference type="GO" id="GO:0015093">
    <property type="term" value="F:ferrous iron transmembrane transporter activity"/>
    <property type="evidence" value="ECO:0007669"/>
    <property type="project" value="TreeGrafter"/>
</dbReference>
<keyword evidence="1" id="KW-0472">Membrane</keyword>